<evidence type="ECO:0000313" key="3">
    <source>
        <dbReference type="Proteomes" id="UP000435036"/>
    </source>
</evidence>
<gene>
    <name evidence="2" type="ORF">GQF63_10890</name>
</gene>
<comment type="caution">
    <text evidence="2">The sequence shown here is derived from an EMBL/GenBank/DDBJ whole genome shotgun (WGS) entry which is preliminary data.</text>
</comment>
<name>A0A6N8L206_9SPHI</name>
<dbReference type="EMBL" id="WSQA01000007">
    <property type="protein sequence ID" value="MVZ62531.1"/>
    <property type="molecule type" value="Genomic_DNA"/>
</dbReference>
<feature type="signal peptide" evidence="1">
    <location>
        <begin position="1"/>
        <end position="20"/>
    </location>
</feature>
<keyword evidence="3" id="KW-1185">Reference proteome</keyword>
<organism evidence="2 3">
    <name type="scientific">Sphingobacterium humi</name>
    <dbReference type="NCBI Taxonomy" id="1796905"/>
    <lineage>
        <taxon>Bacteria</taxon>
        <taxon>Pseudomonadati</taxon>
        <taxon>Bacteroidota</taxon>
        <taxon>Sphingobacteriia</taxon>
        <taxon>Sphingobacteriales</taxon>
        <taxon>Sphingobacteriaceae</taxon>
        <taxon>Sphingobacterium</taxon>
    </lineage>
</organism>
<dbReference type="RefSeq" id="WP_160369260.1">
    <property type="nucleotide sequence ID" value="NZ_WSQA01000007.1"/>
</dbReference>
<protein>
    <recommendedName>
        <fullName evidence="4">DUF4468 domain-containing protein</fullName>
    </recommendedName>
</protein>
<feature type="chain" id="PRO_5026717847" description="DUF4468 domain-containing protein" evidence="1">
    <location>
        <begin position="21"/>
        <end position="148"/>
    </location>
</feature>
<dbReference type="AlphaFoldDB" id="A0A6N8L206"/>
<evidence type="ECO:0008006" key="4">
    <source>
        <dbReference type="Google" id="ProtNLM"/>
    </source>
</evidence>
<sequence length="148" mass="17665">MRRYFLFALFLLFNSSLVTAQSHSAKSMMVMNMDKEETYKQLLKFAQENDYFITSLNPEVGFQQWKYISKGKGILARERRLYINLFLHSEKTNEQRIDFQINLETQQSTNDVGDFRKTFKDEGVVHETAYYDGLIRLLKTYFDRIQTE</sequence>
<evidence type="ECO:0000313" key="2">
    <source>
        <dbReference type="EMBL" id="MVZ62531.1"/>
    </source>
</evidence>
<evidence type="ECO:0000256" key="1">
    <source>
        <dbReference type="SAM" id="SignalP"/>
    </source>
</evidence>
<proteinExistence type="predicted"/>
<keyword evidence="1" id="KW-0732">Signal</keyword>
<reference evidence="2 3" key="1">
    <citation type="submission" date="2019-12" db="EMBL/GenBank/DDBJ databases">
        <authorList>
            <person name="Dong K."/>
        </authorList>
    </citation>
    <scope>NUCLEOTIDE SEQUENCE [LARGE SCALE GENOMIC DNA]</scope>
    <source>
        <strain evidence="2 3">JCM 31225</strain>
    </source>
</reference>
<accession>A0A6N8L206</accession>
<dbReference type="Proteomes" id="UP000435036">
    <property type="component" value="Unassembled WGS sequence"/>
</dbReference>